<dbReference type="SUPFAM" id="SSF56784">
    <property type="entry name" value="HAD-like"/>
    <property type="match status" value="1"/>
</dbReference>
<dbReference type="RefSeq" id="WP_101436532.1">
    <property type="nucleotide sequence ID" value="NZ_PJMY01000003.1"/>
</dbReference>
<dbReference type="Pfam" id="PF13419">
    <property type="entry name" value="HAD_2"/>
    <property type="match status" value="1"/>
</dbReference>
<dbReference type="InterPro" id="IPR050155">
    <property type="entry name" value="HAD-like_hydrolase_sf"/>
</dbReference>
<dbReference type="NCBIfam" id="TIGR01549">
    <property type="entry name" value="HAD-SF-IA-v1"/>
    <property type="match status" value="1"/>
</dbReference>
<dbReference type="PANTHER" id="PTHR43434">
    <property type="entry name" value="PHOSPHOGLYCOLATE PHOSPHATASE"/>
    <property type="match status" value="1"/>
</dbReference>
<sequence length="197" mass="21587">MGVEADLTGRKVLAFDFDGTLFRLPVDFAGLRAELGLAPEDKLGELFQRWLDEGDTDRLDVVTRFERASVPRGEFTDGARELLAELAGDYRLAIVTRNSRRCVEDALGNLARGLHVIGREDVRRLKPDPEGVTAVLRHFGAAPEEAVLVGDTFHDVEAAHAAGVLSVVVRNDALKFRPEGADRYLGTLRELLPARAG</sequence>
<protein>
    <submittedName>
        <fullName evidence="1">Phosphoglycolate phosphatase</fullName>
    </submittedName>
</protein>
<dbReference type="Proteomes" id="UP000233750">
    <property type="component" value="Unassembled WGS sequence"/>
</dbReference>
<dbReference type="EMBL" id="PJMY01000003">
    <property type="protein sequence ID" value="PKV92785.1"/>
    <property type="molecule type" value="Genomic_DNA"/>
</dbReference>
<gene>
    <name evidence="1" type="ORF">ATK30_3614</name>
</gene>
<dbReference type="InterPro" id="IPR036412">
    <property type="entry name" value="HAD-like_sf"/>
</dbReference>
<accession>A0A2N3WFX8</accession>
<dbReference type="AlphaFoldDB" id="A0A2N3WFX8"/>
<dbReference type="GO" id="GO:0008967">
    <property type="term" value="F:phosphoglycolate phosphatase activity"/>
    <property type="evidence" value="ECO:0007669"/>
    <property type="project" value="TreeGrafter"/>
</dbReference>
<dbReference type="InterPro" id="IPR023214">
    <property type="entry name" value="HAD_sf"/>
</dbReference>
<evidence type="ECO:0000313" key="2">
    <source>
        <dbReference type="Proteomes" id="UP000233750"/>
    </source>
</evidence>
<dbReference type="PANTHER" id="PTHR43434:SF1">
    <property type="entry name" value="PHOSPHOGLYCOLATE PHOSPHATASE"/>
    <property type="match status" value="1"/>
</dbReference>
<evidence type="ECO:0000313" key="1">
    <source>
        <dbReference type="EMBL" id="PKV92785.1"/>
    </source>
</evidence>
<dbReference type="SFLD" id="SFLDG01129">
    <property type="entry name" value="C1.5:_HAD__Beta-PGM__Phosphata"/>
    <property type="match status" value="1"/>
</dbReference>
<dbReference type="NCBIfam" id="TIGR01509">
    <property type="entry name" value="HAD-SF-IA-v3"/>
    <property type="match status" value="1"/>
</dbReference>
<name>A0A2N3WFX8_9PSEU</name>
<reference evidence="1 2" key="1">
    <citation type="submission" date="2017-12" db="EMBL/GenBank/DDBJ databases">
        <title>Sequencing the genomes of 1000 Actinobacteria strains.</title>
        <authorList>
            <person name="Klenk H.-P."/>
        </authorList>
    </citation>
    <scope>NUCLEOTIDE SEQUENCE [LARGE SCALE GENOMIC DNA]</scope>
    <source>
        <strain evidence="1 2">DSM 45165</strain>
    </source>
</reference>
<dbReference type="Gene3D" id="3.40.50.1000">
    <property type="entry name" value="HAD superfamily/HAD-like"/>
    <property type="match status" value="1"/>
</dbReference>
<comment type="caution">
    <text evidence="1">The sequence shown here is derived from an EMBL/GenBank/DDBJ whole genome shotgun (WGS) entry which is preliminary data.</text>
</comment>
<dbReference type="InterPro" id="IPR006439">
    <property type="entry name" value="HAD-SF_hydro_IA"/>
</dbReference>
<keyword evidence="2" id="KW-1185">Reference proteome</keyword>
<dbReference type="SFLD" id="SFLDS00003">
    <property type="entry name" value="Haloacid_Dehalogenase"/>
    <property type="match status" value="1"/>
</dbReference>
<dbReference type="Gene3D" id="1.10.260.80">
    <property type="match status" value="1"/>
</dbReference>
<dbReference type="InterPro" id="IPR041492">
    <property type="entry name" value="HAD_2"/>
</dbReference>
<dbReference type="GO" id="GO:0006281">
    <property type="term" value="P:DNA repair"/>
    <property type="evidence" value="ECO:0007669"/>
    <property type="project" value="TreeGrafter"/>
</dbReference>
<dbReference type="OrthoDB" id="9797743at2"/>
<proteinExistence type="predicted"/>
<organism evidence="1 2">
    <name type="scientific">Amycolatopsis echigonensis</name>
    <dbReference type="NCBI Taxonomy" id="2576905"/>
    <lineage>
        <taxon>Bacteria</taxon>
        <taxon>Bacillati</taxon>
        <taxon>Actinomycetota</taxon>
        <taxon>Actinomycetes</taxon>
        <taxon>Pseudonocardiales</taxon>
        <taxon>Pseudonocardiaceae</taxon>
        <taxon>Amycolatopsis</taxon>
    </lineage>
</organism>